<sequence length="66" mass="7087">MQGNDLGHKLVKSAVVIARGGGNYNPREGAGSKTGRKARVAFFGVDLVPGIYLLPKSSCKWCIFLH</sequence>
<dbReference type="Proteomes" id="UP000182259">
    <property type="component" value="Chromosome I"/>
</dbReference>
<accession>A0A1L0B9J1</accession>
<dbReference type="AlphaFoldDB" id="A0A1L0B9J1"/>
<evidence type="ECO:0000313" key="2">
    <source>
        <dbReference type="EMBL" id="SGZ49918.1"/>
    </source>
</evidence>
<evidence type="ECO:0000313" key="1">
    <source>
        <dbReference type="EMBL" id="SGZ46985.1"/>
    </source>
</evidence>
<proteinExistence type="predicted"/>
<evidence type="ECO:0000313" key="4">
    <source>
        <dbReference type="Proteomes" id="UP000182334"/>
    </source>
</evidence>
<gene>
    <name evidence="2" type="ORF">SAMEA4029009_CIC11G00000005111</name>
    <name evidence="1" type="ORF">SAMEA4029010_CIC11G00000000986</name>
</gene>
<organism evidence="1 4">
    <name type="scientific">Sungouiella intermedia</name>
    <dbReference type="NCBI Taxonomy" id="45354"/>
    <lineage>
        <taxon>Eukaryota</taxon>
        <taxon>Fungi</taxon>
        <taxon>Dikarya</taxon>
        <taxon>Ascomycota</taxon>
        <taxon>Saccharomycotina</taxon>
        <taxon>Pichiomycetes</taxon>
        <taxon>Metschnikowiaceae</taxon>
        <taxon>Sungouiella</taxon>
    </lineage>
</organism>
<name>A0A1L0B9J1_9ASCO</name>
<dbReference type="Proteomes" id="UP000182334">
    <property type="component" value="Chromosome I"/>
</dbReference>
<dbReference type="EMBL" id="LT635764">
    <property type="protein sequence ID" value="SGZ49918.1"/>
    <property type="molecule type" value="Genomic_DNA"/>
</dbReference>
<dbReference type="EMBL" id="LT635756">
    <property type="protein sequence ID" value="SGZ46985.1"/>
    <property type="molecule type" value="Genomic_DNA"/>
</dbReference>
<keyword evidence="4" id="KW-1185">Reference proteome</keyword>
<reference evidence="3 4" key="1">
    <citation type="submission" date="2016-10" db="EMBL/GenBank/DDBJ databases">
        <authorList>
            <person name="de Groot N.N."/>
        </authorList>
    </citation>
    <scope>NUCLEOTIDE SEQUENCE [LARGE SCALE GENOMIC DNA]</scope>
    <source>
        <strain evidence="1 4">CBS 141442</strain>
        <strain evidence="2 3">PYCC 4715</strain>
    </source>
</reference>
<evidence type="ECO:0000313" key="3">
    <source>
        <dbReference type="Proteomes" id="UP000182259"/>
    </source>
</evidence>
<protein>
    <submittedName>
        <fullName evidence="1">CIC11C00000000986</fullName>
    </submittedName>
    <submittedName>
        <fullName evidence="2">CIC11C00000005111</fullName>
    </submittedName>
</protein>